<name>A0A5C6DX38_9BACT</name>
<dbReference type="AlphaFoldDB" id="A0A5C6DX38"/>
<evidence type="ECO:0000313" key="1">
    <source>
        <dbReference type="EMBL" id="TWU39379.1"/>
    </source>
</evidence>
<dbReference type="EMBL" id="SJPV01000003">
    <property type="protein sequence ID" value="TWU39379.1"/>
    <property type="molecule type" value="Genomic_DNA"/>
</dbReference>
<accession>A0A5C6DX38</accession>
<gene>
    <name evidence="1" type="ORF">Poly41_22030</name>
</gene>
<proteinExistence type="predicted"/>
<evidence type="ECO:0000313" key="2">
    <source>
        <dbReference type="Proteomes" id="UP000319143"/>
    </source>
</evidence>
<protein>
    <submittedName>
        <fullName evidence="1">Uncharacterized protein</fullName>
    </submittedName>
</protein>
<organism evidence="1 2">
    <name type="scientific">Novipirellula artificiosorum</name>
    <dbReference type="NCBI Taxonomy" id="2528016"/>
    <lineage>
        <taxon>Bacteria</taxon>
        <taxon>Pseudomonadati</taxon>
        <taxon>Planctomycetota</taxon>
        <taxon>Planctomycetia</taxon>
        <taxon>Pirellulales</taxon>
        <taxon>Pirellulaceae</taxon>
        <taxon>Novipirellula</taxon>
    </lineage>
</organism>
<comment type="caution">
    <text evidence="1">The sequence shown here is derived from an EMBL/GenBank/DDBJ whole genome shotgun (WGS) entry which is preliminary data.</text>
</comment>
<reference evidence="1 2" key="1">
    <citation type="submission" date="2019-02" db="EMBL/GenBank/DDBJ databases">
        <title>Deep-cultivation of Planctomycetes and their phenomic and genomic characterization uncovers novel biology.</title>
        <authorList>
            <person name="Wiegand S."/>
            <person name="Jogler M."/>
            <person name="Boedeker C."/>
            <person name="Pinto D."/>
            <person name="Vollmers J."/>
            <person name="Rivas-Marin E."/>
            <person name="Kohn T."/>
            <person name="Peeters S.H."/>
            <person name="Heuer A."/>
            <person name="Rast P."/>
            <person name="Oberbeckmann S."/>
            <person name="Bunk B."/>
            <person name="Jeske O."/>
            <person name="Meyerdierks A."/>
            <person name="Storesund J.E."/>
            <person name="Kallscheuer N."/>
            <person name="Luecker S."/>
            <person name="Lage O.M."/>
            <person name="Pohl T."/>
            <person name="Merkel B.J."/>
            <person name="Hornburger P."/>
            <person name="Mueller R.-W."/>
            <person name="Bruemmer F."/>
            <person name="Labrenz M."/>
            <person name="Spormann A.M."/>
            <person name="Op Den Camp H."/>
            <person name="Overmann J."/>
            <person name="Amann R."/>
            <person name="Jetten M.S.M."/>
            <person name="Mascher T."/>
            <person name="Medema M.H."/>
            <person name="Devos D.P."/>
            <person name="Kaster A.-K."/>
            <person name="Ovreas L."/>
            <person name="Rohde M."/>
            <person name="Galperin M.Y."/>
            <person name="Jogler C."/>
        </authorList>
    </citation>
    <scope>NUCLEOTIDE SEQUENCE [LARGE SCALE GENOMIC DNA]</scope>
    <source>
        <strain evidence="1 2">Poly41</strain>
    </source>
</reference>
<sequence length="72" mass="8125">MLIPPGVFSMASLEDNEGQKDGEIQNPVRITKPFYLSVYEATRSARSRPQHANVRSMQLAFERLPFINGEST</sequence>
<dbReference type="Proteomes" id="UP000319143">
    <property type="component" value="Unassembled WGS sequence"/>
</dbReference>
<keyword evidence="2" id="KW-1185">Reference proteome</keyword>